<dbReference type="Pfam" id="PF00571">
    <property type="entry name" value="CBS"/>
    <property type="match status" value="2"/>
</dbReference>
<protein>
    <submittedName>
        <fullName evidence="5">CBS domain-containing protein</fullName>
    </submittedName>
</protein>
<dbReference type="PANTHER" id="PTHR43080">
    <property type="entry name" value="CBS DOMAIN-CONTAINING PROTEIN CBSX3, MITOCHONDRIAL"/>
    <property type="match status" value="1"/>
</dbReference>
<dbReference type="AlphaFoldDB" id="A0AA96G7N6"/>
<dbReference type="SUPFAM" id="SSF54631">
    <property type="entry name" value="CBS-domain pair"/>
    <property type="match status" value="1"/>
</dbReference>
<organism evidence="5 6">
    <name type="scientific">Candidatus Nitrospira allomarina</name>
    <dbReference type="NCBI Taxonomy" id="3020900"/>
    <lineage>
        <taxon>Bacteria</taxon>
        <taxon>Pseudomonadati</taxon>
        <taxon>Nitrospirota</taxon>
        <taxon>Nitrospiria</taxon>
        <taxon>Nitrospirales</taxon>
        <taxon>Nitrospiraceae</taxon>
        <taxon>Nitrospira</taxon>
    </lineage>
</organism>
<reference evidence="5 6" key="1">
    <citation type="submission" date="2023-01" db="EMBL/GenBank/DDBJ databases">
        <title>Cultivation and genomic characterization of new, ubiquitous marine nitrite-oxidizing bacteria from the Nitrospirales.</title>
        <authorList>
            <person name="Mueller A.J."/>
            <person name="Daebeler A."/>
            <person name="Herbold C.W."/>
            <person name="Kirkegaard R.H."/>
            <person name="Daims H."/>
        </authorList>
    </citation>
    <scope>NUCLEOTIDE SEQUENCE [LARGE SCALE GENOMIC DNA]</scope>
    <source>
        <strain evidence="5 6">VA</strain>
    </source>
</reference>
<name>A0AA96G7N6_9BACT</name>
<evidence type="ECO:0000313" key="5">
    <source>
        <dbReference type="EMBL" id="WNM56919.1"/>
    </source>
</evidence>
<feature type="coiled-coil region" evidence="3">
    <location>
        <begin position="95"/>
        <end position="122"/>
    </location>
</feature>
<evidence type="ECO:0000259" key="4">
    <source>
        <dbReference type="PROSITE" id="PS51371"/>
    </source>
</evidence>
<dbReference type="PROSITE" id="PS51371">
    <property type="entry name" value="CBS"/>
    <property type="match status" value="1"/>
</dbReference>
<dbReference type="Proteomes" id="UP001302719">
    <property type="component" value="Chromosome"/>
</dbReference>
<evidence type="ECO:0000313" key="6">
    <source>
        <dbReference type="Proteomes" id="UP001302719"/>
    </source>
</evidence>
<dbReference type="SMART" id="SM00116">
    <property type="entry name" value="CBS"/>
    <property type="match status" value="2"/>
</dbReference>
<evidence type="ECO:0000256" key="1">
    <source>
        <dbReference type="ARBA" id="ARBA00023122"/>
    </source>
</evidence>
<keyword evidence="1 2" id="KW-0129">CBS domain</keyword>
<dbReference type="RefSeq" id="WP_312640828.1">
    <property type="nucleotide sequence ID" value="NZ_CP116967.1"/>
</dbReference>
<dbReference type="InterPro" id="IPR051257">
    <property type="entry name" value="Diverse_CBS-Domain"/>
</dbReference>
<gene>
    <name evidence="5" type="ORF">PP769_13140</name>
</gene>
<dbReference type="InterPro" id="IPR000644">
    <property type="entry name" value="CBS_dom"/>
</dbReference>
<proteinExistence type="predicted"/>
<dbReference type="EMBL" id="CP116967">
    <property type="protein sequence ID" value="WNM56919.1"/>
    <property type="molecule type" value="Genomic_DNA"/>
</dbReference>
<sequence length="255" mass="28003">MGSQKMSKTDRVGTLDQDISRIRQQLESLKKFLIDEPSTVALNEFDSATEDILADALGSSSPLLDTYDYAQLGEAAGLMNLSEEAPEGTTHHSQRETIRQRQRVLESAIADLEARRASLSQESKKRKASGPTVSDYMAKTVRSVSLDATLQEVGQCLQKWKIGSVLIQSGDEYLGYITETELTREVVASGTDPITTTVKTCMREPLVTVETSDPIVEAVRLMKEKGTRHLAVTESSRIVGVVSVSDIIRYYSGVV</sequence>
<keyword evidence="6" id="KW-1185">Reference proteome</keyword>
<dbReference type="InterPro" id="IPR046342">
    <property type="entry name" value="CBS_dom_sf"/>
</dbReference>
<feature type="domain" description="CBS" evidence="4">
    <location>
        <begin position="202"/>
        <end position="255"/>
    </location>
</feature>
<keyword evidence="3" id="KW-0175">Coiled coil</keyword>
<dbReference type="PANTHER" id="PTHR43080:SF2">
    <property type="entry name" value="CBS DOMAIN-CONTAINING PROTEIN"/>
    <property type="match status" value="1"/>
</dbReference>
<evidence type="ECO:0000256" key="3">
    <source>
        <dbReference type="SAM" id="Coils"/>
    </source>
</evidence>
<evidence type="ECO:0000256" key="2">
    <source>
        <dbReference type="PROSITE-ProRule" id="PRU00703"/>
    </source>
</evidence>
<accession>A0AA96G7N6</accession>
<dbReference type="Gene3D" id="3.10.580.10">
    <property type="entry name" value="CBS-domain"/>
    <property type="match status" value="1"/>
</dbReference>
<dbReference type="KEGG" id="nall:PP769_13140"/>